<feature type="chain" id="PRO_5024303957" evidence="1">
    <location>
        <begin position="25"/>
        <end position="443"/>
    </location>
</feature>
<dbReference type="GO" id="GO:0042279">
    <property type="term" value="F:nitrite reductase (cytochrome, ammonia-forming) activity"/>
    <property type="evidence" value="ECO:0007669"/>
    <property type="project" value="InterPro"/>
</dbReference>
<sequence>MKLNNFSKLLLSALVVMCIAPSCVKEGPMGLTGATGANGKDGTNGTDANQTCKVCHTSTKVDLISTQFQFSKHEYGEAAFEESGNTGCTPCHAQEAFKYVVANNVPATFTLNPATGKYVNNYATVSSAAYGEIGCSTCHSALHTTYGTADLAFTTVAPVPMTMWGGAKVIDLKADGGKSNLCVKCHQPRPFTNALTGNVLDYVALATTTGVVFDGDPAGKTNIIKPSYRTHTHYGAIGAVYAGMGGVEFPGTLPYTNSAHTQAASCMDCHMGAMVGRSGGHTFSAAGKFDGCNVAGCHTTAITSASTTLWVNPRAEIKKLLGDLAAKLTIGGVDILNRNGDSASNLWYGITANNYDGYLNVYDPITNPTAQTYNASSFKYVGTPPATWSAEQKAYNATLPTLTLSNAQMGAIINFQLCLRDYSLGIHNFAYTKALLTNSIAKL</sequence>
<dbReference type="Gene3D" id="1.10.1130.10">
    <property type="entry name" value="Flavocytochrome C3, Chain A"/>
    <property type="match status" value="1"/>
</dbReference>
<organism evidence="2 3">
    <name type="scientific">Aquipluma nitroreducens</name>
    <dbReference type="NCBI Taxonomy" id="2010828"/>
    <lineage>
        <taxon>Bacteria</taxon>
        <taxon>Pseudomonadati</taxon>
        <taxon>Bacteroidota</taxon>
        <taxon>Bacteroidia</taxon>
        <taxon>Marinilabiliales</taxon>
        <taxon>Prolixibacteraceae</taxon>
        <taxon>Aquipluma</taxon>
    </lineage>
</organism>
<dbReference type="GO" id="GO:0042597">
    <property type="term" value="C:periplasmic space"/>
    <property type="evidence" value="ECO:0007669"/>
    <property type="project" value="InterPro"/>
</dbReference>
<feature type="signal peptide" evidence="1">
    <location>
        <begin position="1"/>
        <end position="24"/>
    </location>
</feature>
<gene>
    <name evidence="2" type="ORF">AQPE_0862</name>
</gene>
<keyword evidence="1" id="KW-0732">Signal</keyword>
<accession>A0A5K7S5C3</accession>
<keyword evidence="3" id="KW-1185">Reference proteome</keyword>
<dbReference type="Proteomes" id="UP001193389">
    <property type="component" value="Chromosome"/>
</dbReference>
<dbReference type="Pfam" id="PF02335">
    <property type="entry name" value="Cytochrom_C552"/>
    <property type="match status" value="1"/>
</dbReference>
<dbReference type="InterPro" id="IPR003321">
    <property type="entry name" value="Cyt_c552"/>
</dbReference>
<dbReference type="InterPro" id="IPR036280">
    <property type="entry name" value="Multihaem_cyt_sf"/>
</dbReference>
<dbReference type="RefSeq" id="WP_318349770.1">
    <property type="nucleotide sequence ID" value="NZ_AP018694.1"/>
</dbReference>
<evidence type="ECO:0000313" key="3">
    <source>
        <dbReference type="Proteomes" id="UP001193389"/>
    </source>
</evidence>
<protein>
    <submittedName>
        <fullName evidence="2">Uncharacterized protein</fullName>
    </submittedName>
</protein>
<dbReference type="KEGG" id="anf:AQPE_0862"/>
<dbReference type="EMBL" id="AP018694">
    <property type="protein sequence ID" value="BBE16719.1"/>
    <property type="molecule type" value="Genomic_DNA"/>
</dbReference>
<name>A0A5K7S5C3_9BACT</name>
<evidence type="ECO:0000256" key="1">
    <source>
        <dbReference type="SAM" id="SignalP"/>
    </source>
</evidence>
<reference evidence="2" key="1">
    <citation type="journal article" date="2020" name="Int. J. Syst. Evol. Microbiol.">
        <title>Aquipluma nitroreducens gen. nov. sp. nov., a novel facultatively anaerobic bacterium isolated from a freshwater lake.</title>
        <authorList>
            <person name="Watanabe M."/>
            <person name="Kojima H."/>
            <person name="Fukui M."/>
        </authorList>
    </citation>
    <scope>NUCLEOTIDE SEQUENCE</scope>
    <source>
        <strain evidence="2">MeG22</strain>
    </source>
</reference>
<dbReference type="SUPFAM" id="SSF48695">
    <property type="entry name" value="Multiheme cytochromes"/>
    <property type="match status" value="1"/>
</dbReference>
<proteinExistence type="predicted"/>
<dbReference type="AlphaFoldDB" id="A0A5K7S5C3"/>
<evidence type="ECO:0000313" key="2">
    <source>
        <dbReference type="EMBL" id="BBE16719.1"/>
    </source>
</evidence>